<accession>A0A382TJP9</accession>
<sequence>HGSPEGKVSVDAGDEVTAFRWGDVLAKGKAEDGPVRIEVVGHHGTEWVHVRVEDKDTGKPVGCRVHFRSKQGNYLAPHGHQQDVNVAWFEDMGGDCKTNGVPYAYIDGTCQIELPRGANYVEVARGFEYDPVRELVEIKAGQRHLTVKAKRAFDMKAKGYYSGDTHVHFLSSQSSHLEAAGEDLNVVNLLASKWGRLFTSWEEFTGGLAPTSSDDHLVWVSQENRQHVLGHISLLGLSELVAPMCTGGPQEDWVGGEVQTLMADWAEACKAQGGLVIMPHMPVPDFENAANIVMGHADAAE</sequence>
<proteinExistence type="predicted"/>
<feature type="non-terminal residue" evidence="1">
    <location>
        <position position="301"/>
    </location>
</feature>
<evidence type="ECO:0000313" key="1">
    <source>
        <dbReference type="EMBL" id="SVD22193.1"/>
    </source>
</evidence>
<organism evidence="1">
    <name type="scientific">marine metagenome</name>
    <dbReference type="NCBI Taxonomy" id="408172"/>
    <lineage>
        <taxon>unclassified sequences</taxon>
        <taxon>metagenomes</taxon>
        <taxon>ecological metagenomes</taxon>
    </lineage>
</organism>
<dbReference type="AlphaFoldDB" id="A0A382TJP9"/>
<gene>
    <name evidence="1" type="ORF">METZ01_LOCUS375047</name>
</gene>
<name>A0A382TJP9_9ZZZZ</name>
<protein>
    <submittedName>
        <fullName evidence="1">Uncharacterized protein</fullName>
    </submittedName>
</protein>
<reference evidence="1" key="1">
    <citation type="submission" date="2018-05" db="EMBL/GenBank/DDBJ databases">
        <authorList>
            <person name="Lanie J.A."/>
            <person name="Ng W.-L."/>
            <person name="Kazmierczak K.M."/>
            <person name="Andrzejewski T.M."/>
            <person name="Davidsen T.M."/>
            <person name="Wayne K.J."/>
            <person name="Tettelin H."/>
            <person name="Glass J.I."/>
            <person name="Rusch D."/>
            <person name="Podicherti R."/>
            <person name="Tsui H.-C.T."/>
            <person name="Winkler M.E."/>
        </authorList>
    </citation>
    <scope>NUCLEOTIDE SEQUENCE</scope>
</reference>
<dbReference type="EMBL" id="UINC01137074">
    <property type="protein sequence ID" value="SVD22193.1"/>
    <property type="molecule type" value="Genomic_DNA"/>
</dbReference>
<feature type="non-terminal residue" evidence="1">
    <location>
        <position position="1"/>
    </location>
</feature>